<evidence type="ECO:0000256" key="5">
    <source>
        <dbReference type="ARBA" id="ARBA00022640"/>
    </source>
</evidence>
<dbReference type="Gene3D" id="3.40.50.300">
    <property type="entry name" value="P-loop containing nucleotide triphosphate hydrolases"/>
    <property type="match status" value="1"/>
</dbReference>
<reference evidence="18 19" key="1">
    <citation type="submission" date="2016-05" db="EMBL/GenBank/DDBJ databases">
        <title>First whole genome sequencing of Entamoeba histolytica HM1:IMSS-clone-6.</title>
        <authorList>
            <person name="Mukherjee Avik.K."/>
            <person name="Izumyama S."/>
            <person name="Nakada-Tsukui K."/>
            <person name="Nozaki T."/>
        </authorList>
    </citation>
    <scope>NUCLEOTIDE SEQUENCE [LARGE SCALE GENOMIC DNA]</scope>
    <source>
        <strain evidence="18 19">HM1:IMSS clone 6</strain>
    </source>
</reference>
<gene>
    <name evidence="18" type="ORF">CL6EHI_176590</name>
</gene>
<evidence type="ECO:0000256" key="8">
    <source>
        <dbReference type="ARBA" id="ARBA00022741"/>
    </source>
</evidence>
<comment type="caution">
    <text evidence="18">The sequence shown here is derived from an EMBL/GenBank/DDBJ whole genome shotgun (WGS) entry which is preliminary data.</text>
</comment>
<comment type="subcellular location">
    <subcellularLocation>
        <location evidence="2">Membrane</location>
        <topology evidence="2">Single-pass membrane protein</topology>
    </subcellularLocation>
    <subcellularLocation>
        <location evidence="16">Plastid</location>
        <location evidence="16">Chloroplast outer membrane</location>
    </subcellularLocation>
</comment>
<dbReference type="FunFam" id="3.40.50.300:FF:001252">
    <property type="entry name" value="AIG1 family protein"/>
    <property type="match status" value="1"/>
</dbReference>
<keyword evidence="14" id="KW-0342">GTP-binding</keyword>
<evidence type="ECO:0000256" key="4">
    <source>
        <dbReference type="ARBA" id="ARBA00022528"/>
    </source>
</evidence>
<evidence type="ECO:0000256" key="13">
    <source>
        <dbReference type="ARBA" id="ARBA00022989"/>
    </source>
</evidence>
<evidence type="ECO:0000256" key="16">
    <source>
        <dbReference type="ARBA" id="ARBA00024013"/>
    </source>
</evidence>
<dbReference type="PROSITE" id="PS51720">
    <property type="entry name" value="G_AIG1"/>
    <property type="match status" value="1"/>
</dbReference>
<dbReference type="InterPro" id="IPR045058">
    <property type="entry name" value="GIMA/IAN/Toc"/>
</dbReference>
<keyword evidence="9" id="KW-0378">Hydrolase</keyword>
<evidence type="ECO:0000256" key="12">
    <source>
        <dbReference type="ARBA" id="ARBA00022927"/>
    </source>
</evidence>
<dbReference type="VEuPathDB" id="AmoebaDB:EHI8A_196910"/>
<dbReference type="EMBL" id="BDEQ01000001">
    <property type="protein sequence ID" value="GAT99175.1"/>
    <property type="molecule type" value="Genomic_DNA"/>
</dbReference>
<keyword evidence="7" id="KW-0479">Metal-binding</keyword>
<dbReference type="VEuPathDB" id="AmoebaDB:EHI5A_096900"/>
<dbReference type="Pfam" id="PF04548">
    <property type="entry name" value="AIG1"/>
    <property type="match status" value="1"/>
</dbReference>
<evidence type="ECO:0000256" key="7">
    <source>
        <dbReference type="ARBA" id="ARBA00022723"/>
    </source>
</evidence>
<evidence type="ECO:0000313" key="18">
    <source>
        <dbReference type="EMBL" id="GAT99175.1"/>
    </source>
</evidence>
<evidence type="ECO:0000256" key="3">
    <source>
        <dbReference type="ARBA" id="ARBA00022448"/>
    </source>
</evidence>
<dbReference type="GO" id="GO:0046872">
    <property type="term" value="F:metal ion binding"/>
    <property type="evidence" value="ECO:0007669"/>
    <property type="project" value="UniProtKB-KW"/>
</dbReference>
<evidence type="ECO:0000256" key="10">
    <source>
        <dbReference type="ARBA" id="ARBA00022805"/>
    </source>
</evidence>
<keyword evidence="15" id="KW-0472">Membrane</keyword>
<dbReference type="GO" id="GO:0015031">
    <property type="term" value="P:protein transport"/>
    <property type="evidence" value="ECO:0007669"/>
    <property type="project" value="UniProtKB-KW"/>
</dbReference>
<keyword evidence="13" id="KW-1133">Transmembrane helix</keyword>
<dbReference type="Proteomes" id="UP000078387">
    <property type="component" value="Unassembled WGS sequence"/>
</dbReference>
<keyword evidence="12" id="KW-0653">Protein transport</keyword>
<evidence type="ECO:0000256" key="9">
    <source>
        <dbReference type="ARBA" id="ARBA00022801"/>
    </source>
</evidence>
<evidence type="ECO:0000256" key="15">
    <source>
        <dbReference type="ARBA" id="ARBA00023136"/>
    </source>
</evidence>
<dbReference type="VEuPathDB" id="AmoebaDB:EHI7A_163560"/>
<keyword evidence="8" id="KW-0547">Nucleotide-binding</keyword>
<dbReference type="PANTHER" id="PTHR10903">
    <property type="entry name" value="GTPASE, IMAP FAMILY MEMBER-RELATED"/>
    <property type="match status" value="1"/>
</dbReference>
<feature type="domain" description="AIG1-type G" evidence="17">
    <location>
        <begin position="6"/>
        <end position="233"/>
    </location>
</feature>
<keyword evidence="11" id="KW-0460">Magnesium</keyword>
<dbReference type="InterPro" id="IPR006703">
    <property type="entry name" value="G_AIG1"/>
</dbReference>
<organism evidence="18 19">
    <name type="scientific">Entamoeba histolytica</name>
    <dbReference type="NCBI Taxonomy" id="5759"/>
    <lineage>
        <taxon>Eukaryota</taxon>
        <taxon>Amoebozoa</taxon>
        <taxon>Evosea</taxon>
        <taxon>Archamoebae</taxon>
        <taxon>Mastigamoebida</taxon>
        <taxon>Entamoebidae</taxon>
        <taxon>Entamoeba</taxon>
    </lineage>
</organism>
<sequence length="320" mass="36828">MSIEEVKETKLLLVGGTGDGKSSLGNFILKSNKFDVTDDVNSKTQKTSGFYGEGNRSDVFVIDTPGFYDSEGIEKDNEHIEQMVEYIKNIKGVQAIVIVLNYNNKKLSSAVKTMIEIICNIFPIYDFWKHVCVVWTMCYNYTPLKKLKQTINTKKKLYYKELSQFAREITGDLKIVLPMYCVDSVPDEDFDNSRSENEIKDLLTWVHCLKPISVDKITVTDATYKCITKEEKENTTIKEIKDDFIKLEIDLSRREKKIGYRGEVSYSDWEKVNSKIVLKPIPDQYSNTSKEGFEKLLNEVGDSMFGFIMDGVVTQDRLMY</sequence>
<evidence type="ECO:0000256" key="2">
    <source>
        <dbReference type="ARBA" id="ARBA00004167"/>
    </source>
</evidence>
<keyword evidence="10" id="KW-1002">Plastid outer membrane</keyword>
<dbReference type="eggNOG" id="ENOG502RGAF">
    <property type="taxonomic scope" value="Eukaryota"/>
</dbReference>
<proteinExistence type="predicted"/>
<dbReference type="VEuPathDB" id="AmoebaDB:KM1_117880"/>
<keyword evidence="3" id="KW-0813">Transport</keyword>
<name>A0A175K0E9_ENTHI</name>
<dbReference type="GO" id="GO:0005525">
    <property type="term" value="F:GTP binding"/>
    <property type="evidence" value="ECO:0007669"/>
    <property type="project" value="UniProtKB-KW"/>
</dbReference>
<keyword evidence="4" id="KW-0150">Chloroplast</keyword>
<protein>
    <submittedName>
        <fullName evidence="18">AIG1 family protein putative</fullName>
    </submittedName>
</protein>
<keyword evidence="5" id="KW-0934">Plastid</keyword>
<evidence type="ECO:0000256" key="1">
    <source>
        <dbReference type="ARBA" id="ARBA00001946"/>
    </source>
</evidence>
<evidence type="ECO:0000256" key="11">
    <source>
        <dbReference type="ARBA" id="ARBA00022842"/>
    </source>
</evidence>
<evidence type="ECO:0000313" key="19">
    <source>
        <dbReference type="Proteomes" id="UP000078387"/>
    </source>
</evidence>
<dbReference type="GO" id="GO:0016787">
    <property type="term" value="F:hydrolase activity"/>
    <property type="evidence" value="ECO:0007669"/>
    <property type="project" value="UniProtKB-KW"/>
</dbReference>
<evidence type="ECO:0000259" key="17">
    <source>
        <dbReference type="PROSITE" id="PS51720"/>
    </source>
</evidence>
<dbReference type="SUPFAM" id="SSF52540">
    <property type="entry name" value="P-loop containing nucleoside triphosphate hydrolases"/>
    <property type="match status" value="1"/>
</dbReference>
<dbReference type="VEuPathDB" id="AmoebaDB:EHI_176590"/>
<dbReference type="PANTHER" id="PTHR10903:SF135">
    <property type="entry name" value="TRANSLOCASE OF CHLOROPLAST 120, CHLOROPLASTIC-RELATED"/>
    <property type="match status" value="1"/>
</dbReference>
<evidence type="ECO:0000256" key="14">
    <source>
        <dbReference type="ARBA" id="ARBA00023134"/>
    </source>
</evidence>
<comment type="cofactor">
    <cofactor evidence="1">
        <name>Mg(2+)</name>
        <dbReference type="ChEBI" id="CHEBI:18420"/>
    </cofactor>
</comment>
<accession>A0A175K0E9</accession>
<evidence type="ECO:0000256" key="6">
    <source>
        <dbReference type="ARBA" id="ARBA00022692"/>
    </source>
</evidence>
<dbReference type="InterPro" id="IPR027417">
    <property type="entry name" value="P-loop_NTPase"/>
</dbReference>
<dbReference type="GO" id="GO:0016020">
    <property type="term" value="C:membrane"/>
    <property type="evidence" value="ECO:0007669"/>
    <property type="project" value="UniProtKB-SubCell"/>
</dbReference>
<keyword evidence="6" id="KW-0812">Transmembrane</keyword>
<dbReference type="AlphaFoldDB" id="A0A175K0E9"/>